<dbReference type="Pfam" id="PF13517">
    <property type="entry name" value="FG-GAP_3"/>
    <property type="match status" value="1"/>
</dbReference>
<name>A0AAU2GVA2_9ACTN</name>
<dbReference type="InterPro" id="IPR006311">
    <property type="entry name" value="TAT_signal"/>
</dbReference>
<protein>
    <submittedName>
        <fullName evidence="3">VCBS repeat-containing protein</fullName>
    </submittedName>
</protein>
<feature type="signal peptide" evidence="2">
    <location>
        <begin position="1"/>
        <end position="35"/>
    </location>
</feature>
<keyword evidence="1 2" id="KW-0732">Signal</keyword>
<dbReference type="SUPFAM" id="SSF69318">
    <property type="entry name" value="Integrin alpha N-terminal domain"/>
    <property type="match status" value="1"/>
</dbReference>
<dbReference type="InterPro" id="IPR013517">
    <property type="entry name" value="FG-GAP"/>
</dbReference>
<evidence type="ECO:0000256" key="2">
    <source>
        <dbReference type="SAM" id="SignalP"/>
    </source>
</evidence>
<reference evidence="3" key="1">
    <citation type="submission" date="2022-10" db="EMBL/GenBank/DDBJ databases">
        <title>The complete genomes of actinobacterial strains from the NBC collection.</title>
        <authorList>
            <person name="Joergensen T.S."/>
            <person name="Alvarez Arevalo M."/>
            <person name="Sterndorff E.B."/>
            <person name="Faurdal D."/>
            <person name="Vuksanovic O."/>
            <person name="Mourched A.-S."/>
            <person name="Charusanti P."/>
            <person name="Shaw S."/>
            <person name="Blin K."/>
            <person name="Weber T."/>
        </authorList>
    </citation>
    <scope>NUCLEOTIDE SEQUENCE</scope>
    <source>
        <strain evidence="3">NBC_00060</strain>
    </source>
</reference>
<dbReference type="Gene3D" id="2.20.25.650">
    <property type="entry name" value="Tachylectin-2-like"/>
    <property type="match status" value="1"/>
</dbReference>
<evidence type="ECO:0000256" key="1">
    <source>
        <dbReference type="ARBA" id="ARBA00022729"/>
    </source>
</evidence>
<gene>
    <name evidence="3" type="ORF">OHV25_02665</name>
</gene>
<dbReference type="PROSITE" id="PS51318">
    <property type="entry name" value="TAT"/>
    <property type="match status" value="1"/>
</dbReference>
<dbReference type="AlphaFoldDB" id="A0AAU2GVA2"/>
<proteinExistence type="predicted"/>
<accession>A0AAU2GVA2</accession>
<sequence length="742" mass="76901">MATARTTRRRLGASVATVLAATVGAGVLASPGAVAAIAAPTRATADAADAANLPLGAEIVSTGDTGYLTSRTDDSGYAVLQWHKYADGSVLPINTGTMGHSSNSDTVVTSDGSMVFLRDMKTNGSWSASFNLASVFKPGAKLVGVVGENLFVSVPTTGDYHELWQLAQVNGVTSKTKLTSNTYGVDYKVVASTGHDMLVLGSSRVFSGPTYRTEYWKALTNVNNHSVIDWGGTESTGAWTQDSTGAYTADYKAWVEASAGRTALVVAAQGTRKTFAMDSSMSGAVIAGIQGNTLLYGVPGKAADETRSPLYARSITTADAVPYKLLEHFSSVAHAPDGSLLVRGATAEADGLFRVHDGFGGAPSVTLVADTGRDLALKVTESKVPTAVDLEKAGTTVPMEWTLSRANATVDLTLTHAATGKKLTKHLSQAASGSRFAFTWDGVLDGISAPNGAYTWRITATPTSGAGGPATASGSFQVSRLANPHDLNDNGSTDVLARDASGALWRDDLFDWPSGNQATTAKRTKIGAGWQVYNQIEAAGNLAGAPAGDLVARDSSGVLWLYQGDGAGNFTSRVKVGAGWQIYNKITGGSDLTGDGRPDLLATDTSGVLWLYKGTGSASAPFATRTRVGGGWQIYNQITAVGNIAGGTAGDLVARDTSGVLWLYQGDGTGNFTSRVKIGGGWNSFSQLVGAGDVTGDQRPDLIAYGPNGTYVYQSTGSTTAPFSRQTTTLYAGEGTKFNTIA</sequence>
<dbReference type="InterPro" id="IPR028994">
    <property type="entry name" value="Integrin_alpha_N"/>
</dbReference>
<feature type="chain" id="PRO_5043547238" evidence="2">
    <location>
        <begin position="36"/>
        <end position="742"/>
    </location>
</feature>
<evidence type="ECO:0000313" key="3">
    <source>
        <dbReference type="EMBL" id="WTU38542.1"/>
    </source>
</evidence>
<dbReference type="EMBL" id="CP108253">
    <property type="protein sequence ID" value="WTU38542.1"/>
    <property type="molecule type" value="Genomic_DNA"/>
</dbReference>
<organism evidence="3">
    <name type="scientific">Streptomyces sp. NBC_00060</name>
    <dbReference type="NCBI Taxonomy" id="2975636"/>
    <lineage>
        <taxon>Bacteria</taxon>
        <taxon>Bacillati</taxon>
        <taxon>Actinomycetota</taxon>
        <taxon>Actinomycetes</taxon>
        <taxon>Kitasatosporales</taxon>
        <taxon>Streptomycetaceae</taxon>
        <taxon>Streptomyces</taxon>
    </lineage>
</organism>